<feature type="domain" description="NACHT" evidence="4">
    <location>
        <begin position="362"/>
        <end position="511"/>
    </location>
</feature>
<dbReference type="InterPro" id="IPR001680">
    <property type="entry name" value="WD40_rpt"/>
</dbReference>
<gene>
    <name evidence="5" type="ORF">N7452_002953</name>
</gene>
<proteinExistence type="predicted"/>
<dbReference type="Pfam" id="PF24883">
    <property type="entry name" value="NPHP3_N"/>
    <property type="match status" value="1"/>
</dbReference>
<comment type="caution">
    <text evidence="5">The sequence shown here is derived from an EMBL/GenBank/DDBJ whole genome shotgun (WGS) entry which is preliminary data.</text>
</comment>
<dbReference type="EMBL" id="JAPZBQ010000002">
    <property type="protein sequence ID" value="KAJ5344949.1"/>
    <property type="molecule type" value="Genomic_DNA"/>
</dbReference>
<dbReference type="SUPFAM" id="SSF50978">
    <property type="entry name" value="WD40 repeat-like"/>
    <property type="match status" value="2"/>
</dbReference>
<sequence length="1539" mass="172152">MGNKRDYFKSLIKSTRHDPSPEHGANSSAVSSSSFVVKTPELQASLVTTDDQAAVTNDQAQETRHISERKAIDIPPDELWDHAYDGLKTSEPELLEGYEKLLSMELLPDQTEESRLIQMDQLLNAGLDRTAKIGEVEGNIGEAIKIVLSVKQAISVGLTTVPIAAAAWTGICVGLEIFSNAINEASTNRDGITKVTSKMKWYSSLTKILHQEAAKSNDNLMELREMLAERVFDLYKTILRYIIKTVCTHHRNQGLVFLRGMVKWDDWKGSLSGVNEAEKTVKAAADEIGIRQTRTYLEILVNMHQDRSDEELLRDCYVTDMDDDIRSLQARKDKLLPESYKWVLETQTYKSFTNWDNGSANGLLWMRGDAGKGKTMLLMGIVEELKVQLETHFDGCCLSYFFCRATEAKVNTATSVLRGLIWMLVRQEKSLIRHLYSFKVKGSNAFNDDSVFYSLRSAFRAMLQDSSLRRVYLVIDALDECKRGEPGMEQLLELITETAGNDKVKWLLSSRNEDDIEDILANDTKNSQLCLEVNSTAVSEAVDAYINRKVSDLRDRYRTEPPSKKISRHQAQLKAQREAKISQTLNQVSSELKRKAGGTFLWVALVVQELKSCTADELIGRVEQIPTDLDGLYTGMLVNMINSKFATHCKKVLLVMTNAYRPLHLSELIGLANLPIESDQEQIVRRCGFLALGDDNNIAYFVHQSAKDYLVQGDGPEILSCIFPNGHIEGHHMIVTQSLECMKQLQRDIYGLERPGFCTDELKGCEDDSLLESLRYSCVYWADHLCASSAGYQTISLRDDGPINEFWKTRLLYWLEALSLMGNYSVAVYTSIKLVKLMSNFSHQSRFLSLIRDSHRFILSFRGVIEKYPLQTYISALVFAPMRSLTRENFKSEQPDWLTTKPIVDQEWSQCVQTLYGHTQNVISIACSPVGDLIASASRDLTIKIWEEETGQMLQSLLGHTSEIYSVTFSPTGRRIASCSMEDGLRVWDVRTGECLTILQHDFICSAIFSPTGQIASVSTEGILKIWTPHNEDYVNTITIEQARAPVAFLSASQVAALSAGEFAPSSNPRNIGVWNPSNGEHVRTLEISQFSQSERLRLAVSTDGLLVSGSDSVIEIWSLDGDCLQTIDMDEALYDHFSTTERGGGFLASIAVASDGNIISGHTGGCVCTWDGESGDLLHVLSVSMLSNILVASTKGGKVVTSGGMSVIKVWEFSGADQLSPFDHFLNAPRKFAFLPGMIAQLQVNRPHTVLRIWDTNTQKILHDLRVGDAVRSRPEDFNFYLAISSSLGGLLALAATLRQIEIWDPKLGKKLMSLEAQDTVRTVDFSPDESTLLAGLSDGWIQIWNWKDGTCSGSFQAQNSMYTLAASSCGNIASQSENCIKIWRKTSAVPAERLSSCYAQFKELRTSHSQIGSLSFSADSTKLLLSYESHFIIWDINSGKSVGNTEIDKKLAFENAGRLFFPSRGPHYALDKYREWITCNEERVLWLPEEYRPSFYWHRWAFDRASAGNRFIIECGSHQPLIFGFLAPASAAQQAGL</sequence>
<feature type="repeat" description="WD" evidence="2">
    <location>
        <begin position="1319"/>
        <end position="1356"/>
    </location>
</feature>
<dbReference type="Proteomes" id="UP001147695">
    <property type="component" value="Unassembled WGS sequence"/>
</dbReference>
<protein>
    <recommendedName>
        <fullName evidence="4">NACHT domain-containing protein</fullName>
    </recommendedName>
</protein>
<evidence type="ECO:0000313" key="6">
    <source>
        <dbReference type="Proteomes" id="UP001147695"/>
    </source>
</evidence>
<dbReference type="InterPro" id="IPR007111">
    <property type="entry name" value="NACHT_NTPase"/>
</dbReference>
<evidence type="ECO:0000256" key="1">
    <source>
        <dbReference type="ARBA" id="ARBA00022737"/>
    </source>
</evidence>
<organism evidence="5 6">
    <name type="scientific">Penicillium brevicompactum</name>
    <dbReference type="NCBI Taxonomy" id="5074"/>
    <lineage>
        <taxon>Eukaryota</taxon>
        <taxon>Fungi</taxon>
        <taxon>Dikarya</taxon>
        <taxon>Ascomycota</taxon>
        <taxon>Pezizomycotina</taxon>
        <taxon>Eurotiomycetes</taxon>
        <taxon>Eurotiomycetidae</taxon>
        <taxon>Eurotiales</taxon>
        <taxon>Aspergillaceae</taxon>
        <taxon>Penicillium</taxon>
    </lineage>
</organism>
<keyword evidence="2" id="KW-0853">WD repeat</keyword>
<dbReference type="InterPro" id="IPR056884">
    <property type="entry name" value="NPHP3-like_N"/>
</dbReference>
<dbReference type="Gene3D" id="3.40.50.300">
    <property type="entry name" value="P-loop containing nucleotide triphosphate hydrolases"/>
    <property type="match status" value="1"/>
</dbReference>
<feature type="region of interest" description="Disordered" evidence="3">
    <location>
        <begin position="1"/>
        <end position="34"/>
    </location>
</feature>
<evidence type="ECO:0000256" key="2">
    <source>
        <dbReference type="PROSITE-ProRule" id="PRU00221"/>
    </source>
</evidence>
<dbReference type="PROSITE" id="PS50082">
    <property type="entry name" value="WD_REPEATS_2"/>
    <property type="match status" value="3"/>
</dbReference>
<feature type="repeat" description="WD" evidence="2">
    <location>
        <begin position="915"/>
        <end position="956"/>
    </location>
</feature>
<evidence type="ECO:0000256" key="3">
    <source>
        <dbReference type="SAM" id="MobiDB-lite"/>
    </source>
</evidence>
<evidence type="ECO:0000259" key="4">
    <source>
        <dbReference type="PROSITE" id="PS50837"/>
    </source>
</evidence>
<dbReference type="Pfam" id="PF00400">
    <property type="entry name" value="WD40"/>
    <property type="match status" value="4"/>
</dbReference>
<reference evidence="5" key="2">
    <citation type="journal article" date="2023" name="IMA Fungus">
        <title>Comparative genomic study of the Penicillium genus elucidates a diverse pangenome and 15 lateral gene transfer events.</title>
        <authorList>
            <person name="Petersen C."/>
            <person name="Sorensen T."/>
            <person name="Nielsen M.R."/>
            <person name="Sondergaard T.E."/>
            <person name="Sorensen J.L."/>
            <person name="Fitzpatrick D.A."/>
            <person name="Frisvad J.C."/>
            <person name="Nielsen K.L."/>
        </authorList>
    </citation>
    <scope>NUCLEOTIDE SEQUENCE</scope>
    <source>
        <strain evidence="5">IBT 35673</strain>
    </source>
</reference>
<dbReference type="SUPFAM" id="SSF52540">
    <property type="entry name" value="P-loop containing nucleoside triphosphate hydrolases"/>
    <property type="match status" value="1"/>
</dbReference>
<dbReference type="Pfam" id="PF17100">
    <property type="entry name" value="NACHT_N"/>
    <property type="match status" value="1"/>
</dbReference>
<dbReference type="InterPro" id="IPR036322">
    <property type="entry name" value="WD40_repeat_dom_sf"/>
</dbReference>
<evidence type="ECO:0000313" key="5">
    <source>
        <dbReference type="EMBL" id="KAJ5344949.1"/>
    </source>
</evidence>
<accession>A0A9W9UL55</accession>
<dbReference type="PANTHER" id="PTHR10039">
    <property type="entry name" value="AMELOGENIN"/>
    <property type="match status" value="1"/>
</dbReference>
<dbReference type="Gene3D" id="2.130.10.10">
    <property type="entry name" value="YVTN repeat-like/Quinoprotein amine dehydrogenase"/>
    <property type="match status" value="3"/>
</dbReference>
<dbReference type="PROSITE" id="PS50837">
    <property type="entry name" value="NACHT"/>
    <property type="match status" value="1"/>
</dbReference>
<dbReference type="PROSITE" id="PS50294">
    <property type="entry name" value="WD_REPEATS_REGION"/>
    <property type="match status" value="2"/>
</dbReference>
<dbReference type="CDD" id="cd00200">
    <property type="entry name" value="WD40"/>
    <property type="match status" value="1"/>
</dbReference>
<reference evidence="5" key="1">
    <citation type="submission" date="2022-12" db="EMBL/GenBank/DDBJ databases">
        <authorList>
            <person name="Petersen C."/>
        </authorList>
    </citation>
    <scope>NUCLEOTIDE SEQUENCE</scope>
    <source>
        <strain evidence="5">IBT 35673</strain>
    </source>
</reference>
<dbReference type="InterPro" id="IPR027417">
    <property type="entry name" value="P-loop_NTPase"/>
</dbReference>
<dbReference type="InterPro" id="IPR015943">
    <property type="entry name" value="WD40/YVTN_repeat-like_dom_sf"/>
</dbReference>
<feature type="repeat" description="WD" evidence="2">
    <location>
        <begin position="957"/>
        <end position="998"/>
    </location>
</feature>
<dbReference type="InterPro" id="IPR031359">
    <property type="entry name" value="NACHT_N"/>
</dbReference>
<name>A0A9W9UL55_PENBR</name>
<dbReference type="SMART" id="SM00320">
    <property type="entry name" value="WD40"/>
    <property type="match status" value="9"/>
</dbReference>
<keyword evidence="1" id="KW-0677">Repeat</keyword>